<dbReference type="SUPFAM" id="SSF55874">
    <property type="entry name" value="ATPase domain of HSP90 chaperone/DNA topoisomerase II/histidine kinase"/>
    <property type="match status" value="1"/>
</dbReference>
<feature type="domain" description="DNA mismatch repair protein S5" evidence="6">
    <location>
        <begin position="207"/>
        <end position="325"/>
    </location>
</feature>
<dbReference type="RefSeq" id="WP_134171149.1">
    <property type="nucleotide sequence ID" value="NZ_SODD01000052.1"/>
</dbReference>
<dbReference type="InterPro" id="IPR038973">
    <property type="entry name" value="MutL/Mlh/Pms-like"/>
</dbReference>
<dbReference type="GO" id="GO:0016887">
    <property type="term" value="F:ATP hydrolysis activity"/>
    <property type="evidence" value="ECO:0007669"/>
    <property type="project" value="InterPro"/>
</dbReference>
<dbReference type="Pfam" id="PF08676">
    <property type="entry name" value="MutL_C"/>
    <property type="match status" value="1"/>
</dbReference>
<dbReference type="HAMAP" id="MF_00149">
    <property type="entry name" value="DNA_mis_repair"/>
    <property type="match status" value="1"/>
</dbReference>
<dbReference type="FunFam" id="3.30.565.10:FF:000003">
    <property type="entry name" value="DNA mismatch repair endonuclease MutL"/>
    <property type="match status" value="1"/>
</dbReference>
<sequence length="613" mass="69689">MAKIQRLDAHLTNMIAAGEVVERPSGVIKELVENAIDAHASKIQIHVRQGGIEEMMIVDDGDGMSAQDATLAFERHATSKIKDVKDLWKISTMGFRGEALPSISSVSHVELKTNDGTDGTLVEISYGKTLQAKPIGTPKGTQITVKNLFQRTPARFKHLRSASYEFSLISDVIQKFALAYPNISFSLFHDDKMVFQSNGNGNIQEVLMLIYGREVAKAAIEVQGKDNDYAIDGYAVQPFQTRATKYYMLFFINNRMIRSYRLQKAIMDAYSPYIPSGRYPIVVLHINMDPQLVDVNVHPSKWEVRFSKEKQLEFLIKETLQEALRDKMEVNRVVKQEKLEVEMPTFQFEEVKKPVVPVYQNVESETITPKVAEPTVVYEKPTLPKEEIVEEIPVQEEVVDVIVQSSPEVQKAEPAKVKNPSFPTMRALAQLQKAYILAEGEDGLYIIDQHAAQERYNFEVIKQKVLAGVKDQQDLLVPITLTSTLQAIQSVDALNQKLEPLGIQFEVFGDTSFVVRSIPTWLIYIDEQAFLQDMVDYYIKNEEVDIESLRKHALATMACHSSIRFNRSLSLPEMQQVISDLEHCEQPFHCPHGRPTFLKYTMKDLEKSFLRVK</sequence>
<dbReference type="InterPro" id="IPR020568">
    <property type="entry name" value="Ribosomal_Su5_D2-typ_SF"/>
</dbReference>
<evidence type="ECO:0000259" key="6">
    <source>
        <dbReference type="SMART" id="SM01340"/>
    </source>
</evidence>
<dbReference type="EMBL" id="SODD01000052">
    <property type="protein sequence ID" value="TDW11817.1"/>
    <property type="molecule type" value="Genomic_DNA"/>
</dbReference>
<dbReference type="PROSITE" id="PS00058">
    <property type="entry name" value="DNA_MISMATCH_REPAIR_1"/>
    <property type="match status" value="1"/>
</dbReference>
<dbReference type="GO" id="GO:0006298">
    <property type="term" value="P:mismatch repair"/>
    <property type="evidence" value="ECO:0007669"/>
    <property type="project" value="UniProtKB-UniRule"/>
</dbReference>
<dbReference type="SMART" id="SM00853">
    <property type="entry name" value="MutL_C"/>
    <property type="match status" value="1"/>
</dbReference>
<dbReference type="InterPro" id="IPR036890">
    <property type="entry name" value="HATPase_C_sf"/>
</dbReference>
<protein>
    <recommendedName>
        <fullName evidence="4">DNA mismatch repair protein MutL</fullName>
    </recommendedName>
</protein>
<dbReference type="InterPro" id="IPR014721">
    <property type="entry name" value="Ribsml_uS5_D2-typ_fold_subgr"/>
</dbReference>
<dbReference type="NCBIfam" id="TIGR00585">
    <property type="entry name" value="mutl"/>
    <property type="match status" value="1"/>
</dbReference>
<keyword evidence="8" id="KW-1185">Reference proteome</keyword>
<reference evidence="7 8" key="1">
    <citation type="submission" date="2019-03" db="EMBL/GenBank/DDBJ databases">
        <title>Genomic Encyclopedia of Type Strains, Phase IV (KMG-IV): sequencing the most valuable type-strain genomes for metagenomic binning, comparative biology and taxonomic classification.</title>
        <authorList>
            <person name="Goeker M."/>
        </authorList>
    </citation>
    <scope>NUCLEOTIDE SEQUENCE [LARGE SCALE GENOMIC DNA]</scope>
    <source>
        <strain evidence="7 8">DSM 28867</strain>
    </source>
</reference>
<dbReference type="AlphaFoldDB" id="A0A4R7Z8L6"/>
<dbReference type="InterPro" id="IPR014762">
    <property type="entry name" value="DNA_mismatch_repair_CS"/>
</dbReference>
<dbReference type="SUPFAM" id="SSF54211">
    <property type="entry name" value="Ribosomal protein S5 domain 2-like"/>
    <property type="match status" value="1"/>
</dbReference>
<feature type="domain" description="MutL C-terminal dimerisation" evidence="5">
    <location>
        <begin position="427"/>
        <end position="569"/>
    </location>
</feature>
<dbReference type="Gene3D" id="3.30.230.10">
    <property type="match status" value="1"/>
</dbReference>
<dbReference type="Gene3D" id="3.30.1370.100">
    <property type="entry name" value="MutL, C-terminal domain, regulatory subdomain"/>
    <property type="match status" value="1"/>
</dbReference>
<dbReference type="SUPFAM" id="SSF118116">
    <property type="entry name" value="DNA mismatch repair protein MutL"/>
    <property type="match status" value="1"/>
</dbReference>
<dbReference type="InterPro" id="IPR002099">
    <property type="entry name" value="MutL/Mlh/PMS"/>
</dbReference>
<evidence type="ECO:0000256" key="1">
    <source>
        <dbReference type="ARBA" id="ARBA00006082"/>
    </source>
</evidence>
<name>A0A4R7Z8L6_9FIRM</name>
<dbReference type="CDD" id="cd00782">
    <property type="entry name" value="MutL_Trans"/>
    <property type="match status" value="1"/>
</dbReference>
<dbReference type="GO" id="GO:0032300">
    <property type="term" value="C:mismatch repair complex"/>
    <property type="evidence" value="ECO:0007669"/>
    <property type="project" value="InterPro"/>
</dbReference>
<accession>A0A4R7Z8L6</accession>
<dbReference type="Pfam" id="PF13589">
    <property type="entry name" value="HATPase_c_3"/>
    <property type="match status" value="1"/>
</dbReference>
<dbReference type="Gene3D" id="3.30.565.10">
    <property type="entry name" value="Histidine kinase-like ATPase, C-terminal domain"/>
    <property type="match status" value="1"/>
</dbReference>
<dbReference type="Gene3D" id="3.30.1540.20">
    <property type="entry name" value="MutL, C-terminal domain, dimerisation subdomain"/>
    <property type="match status" value="1"/>
</dbReference>
<dbReference type="Pfam" id="PF01119">
    <property type="entry name" value="DNA_mis_repair"/>
    <property type="match status" value="1"/>
</dbReference>
<dbReference type="InterPro" id="IPR014790">
    <property type="entry name" value="MutL_C"/>
</dbReference>
<evidence type="ECO:0000259" key="5">
    <source>
        <dbReference type="SMART" id="SM00853"/>
    </source>
</evidence>
<dbReference type="GO" id="GO:0140664">
    <property type="term" value="F:ATP-dependent DNA damage sensor activity"/>
    <property type="evidence" value="ECO:0007669"/>
    <property type="project" value="InterPro"/>
</dbReference>
<dbReference type="PANTHER" id="PTHR10073:SF12">
    <property type="entry name" value="DNA MISMATCH REPAIR PROTEIN MLH1"/>
    <property type="match status" value="1"/>
</dbReference>
<dbReference type="SMART" id="SM01340">
    <property type="entry name" value="DNA_mis_repair"/>
    <property type="match status" value="1"/>
</dbReference>
<evidence type="ECO:0000313" key="7">
    <source>
        <dbReference type="EMBL" id="TDW11817.1"/>
    </source>
</evidence>
<dbReference type="GO" id="GO:0030983">
    <property type="term" value="F:mismatched DNA binding"/>
    <property type="evidence" value="ECO:0007669"/>
    <property type="project" value="InterPro"/>
</dbReference>
<comment type="similarity">
    <text evidence="1 4">Belongs to the DNA mismatch repair MutL/HexB family.</text>
</comment>
<dbReference type="GO" id="GO:0005524">
    <property type="term" value="F:ATP binding"/>
    <property type="evidence" value="ECO:0007669"/>
    <property type="project" value="InterPro"/>
</dbReference>
<proteinExistence type="inferred from homology"/>
<dbReference type="CDD" id="cd16926">
    <property type="entry name" value="HATPase_MutL-MLH-PMS-like"/>
    <property type="match status" value="1"/>
</dbReference>
<evidence type="ECO:0000313" key="8">
    <source>
        <dbReference type="Proteomes" id="UP000294743"/>
    </source>
</evidence>
<dbReference type="InterPro" id="IPR020667">
    <property type="entry name" value="DNA_mismatch_repair_MutL"/>
</dbReference>
<dbReference type="InterPro" id="IPR042120">
    <property type="entry name" value="MutL_C_dimsub"/>
</dbReference>
<dbReference type="InterPro" id="IPR013507">
    <property type="entry name" value="DNA_mismatch_S5_2-like"/>
</dbReference>
<organism evidence="7 8">
    <name type="scientific">Breznakia blatticola</name>
    <dbReference type="NCBI Taxonomy" id="1754012"/>
    <lineage>
        <taxon>Bacteria</taxon>
        <taxon>Bacillati</taxon>
        <taxon>Bacillota</taxon>
        <taxon>Erysipelotrichia</taxon>
        <taxon>Erysipelotrichales</taxon>
        <taxon>Erysipelotrichaceae</taxon>
        <taxon>Breznakia</taxon>
    </lineage>
</organism>
<gene>
    <name evidence="4" type="primary">mutL</name>
    <name evidence="7" type="ORF">EDD63_1524</name>
</gene>
<dbReference type="InterPro" id="IPR037198">
    <property type="entry name" value="MutL_C_sf"/>
</dbReference>
<comment type="function">
    <text evidence="4">This protein is involved in the repair of mismatches in DNA. It is required for dam-dependent methyl-directed DNA mismatch repair. May act as a 'molecular matchmaker', a protein that promotes the formation of a stable complex between two or more DNA-binding proteins in an ATP-dependent manner without itself being part of a final effector complex.</text>
</comment>
<keyword evidence="3 4" id="KW-0234">DNA repair</keyword>
<keyword evidence="2 4" id="KW-0227">DNA damage</keyword>
<dbReference type="OrthoDB" id="9763467at2"/>
<dbReference type="Proteomes" id="UP000294743">
    <property type="component" value="Unassembled WGS sequence"/>
</dbReference>
<evidence type="ECO:0000256" key="4">
    <source>
        <dbReference type="HAMAP-Rule" id="MF_00149"/>
    </source>
</evidence>
<evidence type="ECO:0000256" key="3">
    <source>
        <dbReference type="ARBA" id="ARBA00023204"/>
    </source>
</evidence>
<comment type="caution">
    <text evidence="7">The sequence shown here is derived from an EMBL/GenBank/DDBJ whole genome shotgun (WGS) entry which is preliminary data.</text>
</comment>
<evidence type="ECO:0000256" key="2">
    <source>
        <dbReference type="ARBA" id="ARBA00022763"/>
    </source>
</evidence>
<dbReference type="PANTHER" id="PTHR10073">
    <property type="entry name" value="DNA MISMATCH REPAIR PROTEIN MLH, PMS, MUTL"/>
    <property type="match status" value="1"/>
</dbReference>
<dbReference type="InterPro" id="IPR042121">
    <property type="entry name" value="MutL_C_regsub"/>
</dbReference>